<feature type="non-terminal residue" evidence="3">
    <location>
        <position position="106"/>
    </location>
</feature>
<comment type="caution">
    <text evidence="3">The sequence shown here is derived from an EMBL/GenBank/DDBJ whole genome shotgun (WGS) entry which is preliminary data.</text>
</comment>
<evidence type="ECO:0000256" key="2">
    <source>
        <dbReference type="SAM" id="Phobius"/>
    </source>
</evidence>
<sequence length="106" mass="11828">MALGEISSDRSFSQQYPDKSENEHKNKSNDMGINHKKERVSPKKKKRRVSKYKPKSNVLISSNWLNEAVIAGFIIAILLSTLAYDMISNAQGAKSALDILYNSIVG</sequence>
<protein>
    <submittedName>
        <fullName evidence="3">Uncharacterized protein</fullName>
    </submittedName>
</protein>
<dbReference type="EMBL" id="BART01039453">
    <property type="protein sequence ID" value="GAH14094.1"/>
    <property type="molecule type" value="Genomic_DNA"/>
</dbReference>
<proteinExistence type="predicted"/>
<feature type="region of interest" description="Disordered" evidence="1">
    <location>
        <begin position="1"/>
        <end position="51"/>
    </location>
</feature>
<accession>X1EAC9</accession>
<feature type="compositionally biased region" description="Basic residues" evidence="1">
    <location>
        <begin position="42"/>
        <end position="51"/>
    </location>
</feature>
<dbReference type="AlphaFoldDB" id="X1EAC9"/>
<feature type="transmembrane region" description="Helical" evidence="2">
    <location>
        <begin position="64"/>
        <end position="84"/>
    </location>
</feature>
<evidence type="ECO:0000256" key="1">
    <source>
        <dbReference type="SAM" id="MobiDB-lite"/>
    </source>
</evidence>
<evidence type="ECO:0000313" key="3">
    <source>
        <dbReference type="EMBL" id="GAH14094.1"/>
    </source>
</evidence>
<reference evidence="3" key="1">
    <citation type="journal article" date="2014" name="Front. Microbiol.">
        <title>High frequency of phylogenetically diverse reductive dehalogenase-homologous genes in deep subseafloor sedimentary metagenomes.</title>
        <authorList>
            <person name="Kawai M."/>
            <person name="Futagami T."/>
            <person name="Toyoda A."/>
            <person name="Takaki Y."/>
            <person name="Nishi S."/>
            <person name="Hori S."/>
            <person name="Arai W."/>
            <person name="Tsubouchi T."/>
            <person name="Morono Y."/>
            <person name="Uchiyama I."/>
            <person name="Ito T."/>
            <person name="Fujiyama A."/>
            <person name="Inagaki F."/>
            <person name="Takami H."/>
        </authorList>
    </citation>
    <scope>NUCLEOTIDE SEQUENCE</scope>
    <source>
        <strain evidence="3">Expedition CK06-06</strain>
    </source>
</reference>
<name>X1EAC9_9ZZZZ</name>
<feature type="compositionally biased region" description="Basic and acidic residues" evidence="1">
    <location>
        <begin position="18"/>
        <end position="41"/>
    </location>
</feature>
<organism evidence="3">
    <name type="scientific">marine sediment metagenome</name>
    <dbReference type="NCBI Taxonomy" id="412755"/>
    <lineage>
        <taxon>unclassified sequences</taxon>
        <taxon>metagenomes</taxon>
        <taxon>ecological metagenomes</taxon>
    </lineage>
</organism>
<gene>
    <name evidence="3" type="ORF">S01H4_64834</name>
</gene>
<keyword evidence="2" id="KW-0812">Transmembrane</keyword>
<keyword evidence="2" id="KW-0472">Membrane</keyword>
<keyword evidence="2" id="KW-1133">Transmembrane helix</keyword>